<protein>
    <recommendedName>
        <fullName evidence="3">HEPN domain-containing protein</fullName>
    </recommendedName>
</protein>
<gene>
    <name evidence="1" type="ORF">GNE12_26865</name>
</gene>
<geneLocation type="plasmid" evidence="1">
    <name>pN2B-A</name>
</geneLocation>
<evidence type="ECO:0000313" key="1">
    <source>
        <dbReference type="EMBL" id="MBC1305517.1"/>
    </source>
</evidence>
<accession>A0ABR6SGK9</accession>
<evidence type="ECO:0008006" key="3">
    <source>
        <dbReference type="Google" id="ProtNLM"/>
    </source>
</evidence>
<dbReference type="EMBL" id="JACKZP010000270">
    <property type="protein sequence ID" value="MBC1305517.1"/>
    <property type="molecule type" value="Genomic_DNA"/>
</dbReference>
<reference evidence="1 2" key="1">
    <citation type="submission" date="2019-11" db="EMBL/GenBank/DDBJ databases">
        <title>Comparison of genomes from free-living endosymbiotic cyanobacteria isolated from Azolla.</title>
        <authorList>
            <person name="Thiel T."/>
            <person name="Pratte B."/>
        </authorList>
    </citation>
    <scope>NUCLEOTIDE SEQUENCE [LARGE SCALE GENOMIC DNA]</scope>
    <source>
        <strain evidence="1 2">N2B</strain>
        <plasmid evidence="1">pN2B-A</plasmid>
    </source>
</reference>
<keyword evidence="1" id="KW-0614">Plasmid</keyword>
<evidence type="ECO:0000313" key="2">
    <source>
        <dbReference type="Proteomes" id="UP000570851"/>
    </source>
</evidence>
<comment type="caution">
    <text evidence="1">The sequence shown here is derived from an EMBL/GenBank/DDBJ whole genome shotgun (WGS) entry which is preliminary data.</text>
</comment>
<organism evidence="1 2">
    <name type="scientific">Trichormus variabilis N2B</name>
    <dbReference type="NCBI Taxonomy" id="2681315"/>
    <lineage>
        <taxon>Bacteria</taxon>
        <taxon>Bacillati</taxon>
        <taxon>Cyanobacteriota</taxon>
        <taxon>Cyanophyceae</taxon>
        <taxon>Nostocales</taxon>
        <taxon>Nostocaceae</taxon>
        <taxon>Trichormus</taxon>
    </lineage>
</organism>
<name>A0ABR6SGK9_ANAVA</name>
<keyword evidence="2" id="KW-1185">Reference proteome</keyword>
<dbReference type="Proteomes" id="UP000570851">
    <property type="component" value="Unassembled WGS sequence"/>
</dbReference>
<sequence length="70" mass="7702">MGGLTDVYISLIELVKASQYLLSKIAKHPDFLALKYHPDLTIGDAETALSYLKDELETNQQSANTANTCD</sequence>
<proteinExistence type="predicted"/>